<dbReference type="InterPro" id="IPR052712">
    <property type="entry name" value="Acid_resist_chaperone_HdeD"/>
</dbReference>
<keyword evidence="1" id="KW-1133">Transmembrane helix</keyword>
<feature type="transmembrane region" description="Helical" evidence="1">
    <location>
        <begin position="157"/>
        <end position="178"/>
    </location>
</feature>
<feature type="transmembrane region" description="Helical" evidence="1">
    <location>
        <begin position="77"/>
        <end position="94"/>
    </location>
</feature>
<dbReference type="RefSeq" id="WP_152584983.1">
    <property type="nucleotide sequence ID" value="NZ_CP045423.1"/>
</dbReference>
<dbReference type="Proteomes" id="UP000325614">
    <property type="component" value="Chromosome"/>
</dbReference>
<keyword evidence="1" id="KW-0472">Membrane</keyword>
<evidence type="ECO:0000256" key="1">
    <source>
        <dbReference type="SAM" id="Phobius"/>
    </source>
</evidence>
<keyword evidence="3" id="KW-1185">Reference proteome</keyword>
<feature type="transmembrane region" description="Helical" evidence="1">
    <location>
        <begin position="100"/>
        <end position="120"/>
    </location>
</feature>
<dbReference type="PANTHER" id="PTHR34989:SF1">
    <property type="entry name" value="PROTEIN HDED"/>
    <property type="match status" value="1"/>
</dbReference>
<dbReference type="GO" id="GO:0005886">
    <property type="term" value="C:plasma membrane"/>
    <property type="evidence" value="ECO:0007669"/>
    <property type="project" value="TreeGrafter"/>
</dbReference>
<evidence type="ECO:0008006" key="4">
    <source>
        <dbReference type="Google" id="ProtNLM"/>
    </source>
</evidence>
<evidence type="ECO:0000313" key="3">
    <source>
        <dbReference type="Proteomes" id="UP000325614"/>
    </source>
</evidence>
<feature type="transmembrane region" description="Helical" evidence="1">
    <location>
        <begin position="132"/>
        <end position="151"/>
    </location>
</feature>
<protein>
    <recommendedName>
        <fullName evidence="4">Protease</fullName>
    </recommendedName>
</protein>
<organism evidence="2 3">
    <name type="scientific">Microvirga thermotolerans</name>
    <dbReference type="NCBI Taxonomy" id="2651334"/>
    <lineage>
        <taxon>Bacteria</taxon>
        <taxon>Pseudomonadati</taxon>
        <taxon>Pseudomonadota</taxon>
        <taxon>Alphaproteobacteria</taxon>
        <taxon>Hyphomicrobiales</taxon>
        <taxon>Methylobacteriaceae</taxon>
        <taxon>Microvirga</taxon>
    </lineage>
</organism>
<sequence length="440" mass="48835">MIRLAIILMGFETMRRQWRLLAVLAGAWLALGLAIMLDAADGVTVVVTETFGYLLVAEGLTALVVTAGLGRRRGRFFLARALVMLTLGLLIVDLPWRNDIANSLLFGIAFLLDGAIRLIAASFVRYPRWRTVAAVALVEIGLAVLAFTSWPISYTKTVPFCIGVALFLSGFTFFRLALGLRGLPPRPGSWPLLARSRWLPPPHDPSAFAGQEAPEFLFVRVWTPVGAAGEVRPRPMFDRYIAAVDRNGVVSTGHAALECGPDVYISHYPAVEIDRNLGEFSRVVRADAANDVPGRFQPSYEHEAANWCEADAVVKFRRFNAAKLRAVWAAYRMDNTYNLTNRNCSVAVAVALEAALEGVLGTDKVWRRFLQLLVNPDLWLAAVLRERAEAMTWTPGLVLDYARALRRVVHPAGVHWPMRVQNMLREHRRVRAEEKAALAA</sequence>
<dbReference type="PANTHER" id="PTHR34989">
    <property type="entry name" value="PROTEIN HDED"/>
    <property type="match status" value="1"/>
</dbReference>
<accession>A0A5P9JRV1</accession>
<dbReference type="AlphaFoldDB" id="A0A5P9JRV1"/>
<gene>
    <name evidence="2" type="ORF">GDR74_03350</name>
</gene>
<evidence type="ECO:0000313" key="2">
    <source>
        <dbReference type="EMBL" id="QFU15337.1"/>
    </source>
</evidence>
<feature type="transmembrane region" description="Helical" evidence="1">
    <location>
        <begin position="50"/>
        <end position="70"/>
    </location>
</feature>
<reference evidence="2 3" key="1">
    <citation type="submission" date="2019-10" db="EMBL/GenBank/DDBJ databases">
        <title>Isolation, Identification of Microvirga thermotolerans HR1, a novel thermophilic bacterium and Comparative Genomics of the genus Microvirga.</title>
        <authorList>
            <person name="Li J."/>
            <person name="Zhang W."/>
            <person name="Lin M."/>
            <person name="Wang J."/>
        </authorList>
    </citation>
    <scope>NUCLEOTIDE SEQUENCE [LARGE SCALE GENOMIC DNA]</scope>
    <source>
        <strain evidence="2 3">HR1</strain>
    </source>
</reference>
<dbReference type="KEGG" id="mico:GDR74_03350"/>
<dbReference type="EMBL" id="CP045423">
    <property type="protein sequence ID" value="QFU15337.1"/>
    <property type="molecule type" value="Genomic_DNA"/>
</dbReference>
<name>A0A5P9JRV1_9HYPH</name>
<keyword evidence="1" id="KW-0812">Transmembrane</keyword>
<proteinExistence type="predicted"/>